<gene>
    <name evidence="3" type="ORF">GCM10009798_03810</name>
</gene>
<comment type="caution">
    <text evidence="3">The sequence shown here is derived from an EMBL/GenBank/DDBJ whole genome shotgun (WGS) entry which is preliminary data.</text>
</comment>
<protein>
    <recommendedName>
        <fullName evidence="2">VOC domain-containing protein</fullName>
    </recommendedName>
</protein>
<dbReference type="SUPFAM" id="SSF54593">
    <property type="entry name" value="Glyoxalase/Bleomycin resistance protein/Dihydroxybiphenyl dioxygenase"/>
    <property type="match status" value="1"/>
</dbReference>
<dbReference type="Pfam" id="PF00903">
    <property type="entry name" value="Glyoxalase"/>
    <property type="match status" value="1"/>
</dbReference>
<dbReference type="CDD" id="cd06587">
    <property type="entry name" value="VOC"/>
    <property type="match status" value="1"/>
</dbReference>
<dbReference type="InterPro" id="IPR037523">
    <property type="entry name" value="VOC_core"/>
</dbReference>
<dbReference type="Gene3D" id="3.10.180.10">
    <property type="entry name" value="2,3-Dihydroxybiphenyl 1,2-Dioxygenase, domain 1"/>
    <property type="match status" value="1"/>
</dbReference>
<reference evidence="3 4" key="1">
    <citation type="journal article" date="2019" name="Int. J. Syst. Evol. Microbiol.">
        <title>The Global Catalogue of Microorganisms (GCM) 10K type strain sequencing project: providing services to taxonomists for standard genome sequencing and annotation.</title>
        <authorList>
            <consortium name="The Broad Institute Genomics Platform"/>
            <consortium name="The Broad Institute Genome Sequencing Center for Infectious Disease"/>
            <person name="Wu L."/>
            <person name="Ma J."/>
        </authorList>
    </citation>
    <scope>NUCLEOTIDE SEQUENCE [LARGE SCALE GENOMIC DNA]</scope>
    <source>
        <strain evidence="3 4">JCM 15309</strain>
    </source>
</reference>
<dbReference type="InterPro" id="IPR004360">
    <property type="entry name" value="Glyas_Fos-R_dOase_dom"/>
</dbReference>
<accession>A0ABN2QA09</accession>
<dbReference type="Proteomes" id="UP001500571">
    <property type="component" value="Unassembled WGS sequence"/>
</dbReference>
<dbReference type="InterPro" id="IPR051785">
    <property type="entry name" value="MMCE/EMCE_epimerase"/>
</dbReference>
<keyword evidence="1" id="KW-0479">Metal-binding</keyword>
<name>A0ABN2QA09_9ACTN</name>
<dbReference type="EMBL" id="BAAAPB010000001">
    <property type="protein sequence ID" value="GAA1947914.1"/>
    <property type="molecule type" value="Genomic_DNA"/>
</dbReference>
<evidence type="ECO:0000256" key="1">
    <source>
        <dbReference type="ARBA" id="ARBA00022723"/>
    </source>
</evidence>
<evidence type="ECO:0000313" key="4">
    <source>
        <dbReference type="Proteomes" id="UP001500571"/>
    </source>
</evidence>
<evidence type="ECO:0000259" key="2">
    <source>
        <dbReference type="PROSITE" id="PS51819"/>
    </source>
</evidence>
<dbReference type="PANTHER" id="PTHR43048:SF3">
    <property type="entry name" value="METHYLMALONYL-COA EPIMERASE, MITOCHONDRIAL"/>
    <property type="match status" value="1"/>
</dbReference>
<dbReference type="PROSITE" id="PS51819">
    <property type="entry name" value="VOC"/>
    <property type="match status" value="1"/>
</dbReference>
<dbReference type="PANTHER" id="PTHR43048">
    <property type="entry name" value="METHYLMALONYL-COA EPIMERASE"/>
    <property type="match status" value="1"/>
</dbReference>
<dbReference type="PROSITE" id="PS00934">
    <property type="entry name" value="GLYOXALASE_I_1"/>
    <property type="match status" value="1"/>
</dbReference>
<sequence length="164" mass="18093">MKLVSHIAIGVRDLERSLVFYRDVLGLSEIRDAANEPHRDALYGPEVTSTRRREVMLRWGGNAGEDFGDRVFLALSQSEELAENAPLHLGQIGIHHVGLWVEDVPALAERLRAAGHEPVSVVDTVGTGYGESADQPMRAMFVKDPDGVVLQFDERVRPASPNMP</sequence>
<keyword evidence="4" id="KW-1185">Reference proteome</keyword>
<evidence type="ECO:0000313" key="3">
    <source>
        <dbReference type="EMBL" id="GAA1947914.1"/>
    </source>
</evidence>
<dbReference type="InterPro" id="IPR029068">
    <property type="entry name" value="Glyas_Bleomycin-R_OHBP_Dase"/>
</dbReference>
<proteinExistence type="predicted"/>
<organism evidence="3 4">
    <name type="scientific">Nocardioides panacihumi</name>
    <dbReference type="NCBI Taxonomy" id="400774"/>
    <lineage>
        <taxon>Bacteria</taxon>
        <taxon>Bacillati</taxon>
        <taxon>Actinomycetota</taxon>
        <taxon>Actinomycetes</taxon>
        <taxon>Propionibacteriales</taxon>
        <taxon>Nocardioidaceae</taxon>
        <taxon>Nocardioides</taxon>
    </lineage>
</organism>
<dbReference type="RefSeq" id="WP_344041843.1">
    <property type="nucleotide sequence ID" value="NZ_BAAAPB010000001.1"/>
</dbReference>
<feature type="domain" description="VOC" evidence="2">
    <location>
        <begin position="3"/>
        <end position="155"/>
    </location>
</feature>
<dbReference type="InterPro" id="IPR018146">
    <property type="entry name" value="Glyoxalase_1_CS"/>
</dbReference>